<keyword evidence="1 4" id="KW-0732">Signal</keyword>
<dbReference type="AlphaFoldDB" id="A0ABD1MHG6"/>
<reference evidence="6 7" key="1">
    <citation type="submission" date="2024-08" db="EMBL/GenBank/DDBJ databases">
        <title>Insights into the chromosomal genome structure of Flemingia macrophylla.</title>
        <authorList>
            <person name="Ding Y."/>
            <person name="Zhao Y."/>
            <person name="Bi W."/>
            <person name="Wu M."/>
            <person name="Zhao G."/>
            <person name="Gong Y."/>
            <person name="Li W."/>
            <person name="Zhang P."/>
        </authorList>
    </citation>
    <scope>NUCLEOTIDE SEQUENCE [LARGE SCALE GENOMIC DNA]</scope>
    <source>
        <strain evidence="6">DYQJB</strain>
        <tissue evidence="6">Leaf</tissue>
    </source>
</reference>
<evidence type="ECO:0000256" key="3">
    <source>
        <dbReference type="ARBA" id="ARBA00038471"/>
    </source>
</evidence>
<keyword evidence="2" id="KW-1015">Disulfide bond</keyword>
<dbReference type="InterPro" id="IPR034086">
    <property type="entry name" value="PMEI_plant"/>
</dbReference>
<name>A0ABD1MHG6_9FABA</name>
<dbReference type="InterPro" id="IPR035513">
    <property type="entry name" value="Invertase/methylesterase_inhib"/>
</dbReference>
<evidence type="ECO:0000313" key="6">
    <source>
        <dbReference type="EMBL" id="KAL2335176.1"/>
    </source>
</evidence>
<dbReference type="FunFam" id="1.20.140.40:FF:000008">
    <property type="entry name" value="Invertase/pectin methylesterase inhibitor family protein"/>
    <property type="match status" value="1"/>
</dbReference>
<proteinExistence type="inferred from homology"/>
<accession>A0ABD1MHG6</accession>
<gene>
    <name evidence="6" type="ORF">Fmac_016389</name>
</gene>
<dbReference type="PANTHER" id="PTHR36710">
    <property type="entry name" value="PECTINESTERASE INHIBITOR-LIKE"/>
    <property type="match status" value="1"/>
</dbReference>
<dbReference type="EMBL" id="JBGMDY010000005">
    <property type="protein sequence ID" value="KAL2335176.1"/>
    <property type="molecule type" value="Genomic_DNA"/>
</dbReference>
<dbReference type="Proteomes" id="UP001603857">
    <property type="component" value="Unassembled WGS sequence"/>
</dbReference>
<dbReference type="SUPFAM" id="SSF101148">
    <property type="entry name" value="Plant invertase/pectin methylesterase inhibitor"/>
    <property type="match status" value="1"/>
</dbReference>
<evidence type="ECO:0000256" key="4">
    <source>
        <dbReference type="SAM" id="SignalP"/>
    </source>
</evidence>
<feature type="signal peptide" evidence="4">
    <location>
        <begin position="1"/>
        <end position="22"/>
    </location>
</feature>
<keyword evidence="7" id="KW-1185">Reference proteome</keyword>
<comment type="similarity">
    <text evidence="3">Belongs to the PMEI family.</text>
</comment>
<feature type="chain" id="PRO_5044762759" description="Pectinesterase inhibitor domain-containing protein" evidence="4">
    <location>
        <begin position="23"/>
        <end position="175"/>
    </location>
</feature>
<evidence type="ECO:0000256" key="2">
    <source>
        <dbReference type="ARBA" id="ARBA00023157"/>
    </source>
</evidence>
<dbReference type="Gene3D" id="1.20.140.40">
    <property type="entry name" value="Invertase/pectin methylesterase inhibitor family protein"/>
    <property type="match status" value="1"/>
</dbReference>
<dbReference type="PANTHER" id="PTHR36710:SF20">
    <property type="entry name" value="PECTINESTERASE INHIBITOR DOMAIN PROTEIN"/>
    <property type="match status" value="1"/>
</dbReference>
<sequence length="175" mass="19092">MAQTSMVLVFLLFAASSYATQGVELDSICKQAENPTFCLNLLNSKPGGVAGADLVDLANYALDVARANITTTTKLIKRLIRRNVNDTEARDHYRLCLNQIHKGALNKVEFTQMTLNSGDYQSLNVAASGIRTHIELCIDGESPSDTPYNDTSLLPTYANVISQVVDIILIISNNL</sequence>
<comment type="caution">
    <text evidence="6">The sequence shown here is derived from an EMBL/GenBank/DDBJ whole genome shotgun (WGS) entry which is preliminary data.</text>
</comment>
<dbReference type="SMART" id="SM00856">
    <property type="entry name" value="PMEI"/>
    <property type="match status" value="1"/>
</dbReference>
<dbReference type="NCBIfam" id="TIGR01614">
    <property type="entry name" value="PME_inhib"/>
    <property type="match status" value="1"/>
</dbReference>
<evidence type="ECO:0000256" key="1">
    <source>
        <dbReference type="ARBA" id="ARBA00022729"/>
    </source>
</evidence>
<organism evidence="6 7">
    <name type="scientific">Flemingia macrophylla</name>
    <dbReference type="NCBI Taxonomy" id="520843"/>
    <lineage>
        <taxon>Eukaryota</taxon>
        <taxon>Viridiplantae</taxon>
        <taxon>Streptophyta</taxon>
        <taxon>Embryophyta</taxon>
        <taxon>Tracheophyta</taxon>
        <taxon>Spermatophyta</taxon>
        <taxon>Magnoliopsida</taxon>
        <taxon>eudicotyledons</taxon>
        <taxon>Gunneridae</taxon>
        <taxon>Pentapetalae</taxon>
        <taxon>rosids</taxon>
        <taxon>fabids</taxon>
        <taxon>Fabales</taxon>
        <taxon>Fabaceae</taxon>
        <taxon>Papilionoideae</taxon>
        <taxon>50 kb inversion clade</taxon>
        <taxon>NPAAA clade</taxon>
        <taxon>indigoferoid/millettioid clade</taxon>
        <taxon>Phaseoleae</taxon>
        <taxon>Flemingia</taxon>
    </lineage>
</organism>
<dbReference type="InterPro" id="IPR006501">
    <property type="entry name" value="Pectinesterase_inhib_dom"/>
</dbReference>
<feature type="domain" description="Pectinesterase inhibitor" evidence="5">
    <location>
        <begin position="20"/>
        <end position="171"/>
    </location>
</feature>
<evidence type="ECO:0000313" key="7">
    <source>
        <dbReference type="Proteomes" id="UP001603857"/>
    </source>
</evidence>
<dbReference type="Pfam" id="PF04043">
    <property type="entry name" value="PMEI"/>
    <property type="match status" value="1"/>
</dbReference>
<dbReference type="InterPro" id="IPR052421">
    <property type="entry name" value="PCW_Enzyme_Inhibitor"/>
</dbReference>
<evidence type="ECO:0000259" key="5">
    <source>
        <dbReference type="SMART" id="SM00856"/>
    </source>
</evidence>
<dbReference type="GO" id="GO:0046910">
    <property type="term" value="F:pectinesterase inhibitor activity"/>
    <property type="evidence" value="ECO:0007669"/>
    <property type="project" value="UniProtKB-ARBA"/>
</dbReference>
<dbReference type="CDD" id="cd15797">
    <property type="entry name" value="PMEI"/>
    <property type="match status" value="1"/>
</dbReference>
<protein>
    <recommendedName>
        <fullName evidence="5">Pectinesterase inhibitor domain-containing protein</fullName>
    </recommendedName>
</protein>